<dbReference type="AlphaFoldDB" id="A0A0N8ES73"/>
<organism evidence="5">
    <name type="scientific">Aedes aegypti</name>
    <name type="common">Yellowfever mosquito</name>
    <name type="synonym">Culex aegypti</name>
    <dbReference type="NCBI Taxonomy" id="7159"/>
    <lineage>
        <taxon>Eukaryota</taxon>
        <taxon>Metazoa</taxon>
        <taxon>Ecdysozoa</taxon>
        <taxon>Arthropoda</taxon>
        <taxon>Hexapoda</taxon>
        <taxon>Insecta</taxon>
        <taxon>Pterygota</taxon>
        <taxon>Neoptera</taxon>
        <taxon>Endopterygota</taxon>
        <taxon>Diptera</taxon>
        <taxon>Nematocera</taxon>
        <taxon>Culicoidea</taxon>
        <taxon>Culicidae</taxon>
        <taxon>Culicinae</taxon>
        <taxon>Aedini</taxon>
        <taxon>Aedes</taxon>
        <taxon>Stegomyia</taxon>
    </lineage>
</organism>
<dbReference type="GO" id="GO:0061630">
    <property type="term" value="F:ubiquitin protein ligase activity"/>
    <property type="evidence" value="ECO:0007669"/>
    <property type="project" value="TreeGrafter"/>
</dbReference>
<name>A0A0N8ES73_AEDAE</name>
<dbReference type="PANTHER" id="PTHR46858:SF5">
    <property type="entry name" value="E3 UBIQUITIN-PROTEIN LIGASE APD1-RELATED"/>
    <property type="match status" value="1"/>
</dbReference>
<keyword evidence="3" id="KW-0862">Zinc</keyword>
<dbReference type="GO" id="GO:0043066">
    <property type="term" value="P:negative regulation of apoptotic process"/>
    <property type="evidence" value="ECO:0007669"/>
    <property type="project" value="TreeGrafter"/>
</dbReference>
<reference evidence="5" key="1">
    <citation type="journal article" date="2016" name="PLoS ONE">
        <title>A Deep Insight into the Sialome of Male and Female Aedes aegypti Mosquitoes.</title>
        <authorList>
            <person name="Ribeiro J.M."/>
            <person name="Martin-Martin I."/>
            <person name="Arca B."/>
            <person name="Calvo E."/>
        </authorList>
    </citation>
    <scope>NUCLEOTIDE SEQUENCE</scope>
    <source>
        <strain evidence="5">Liverpool</strain>
        <tissue evidence="5">Salivary glands</tissue>
    </source>
</reference>
<evidence type="ECO:0000313" key="5">
    <source>
        <dbReference type="EMBL" id="JAN95653.1"/>
    </source>
</evidence>
<dbReference type="Pfam" id="PF13920">
    <property type="entry name" value="zf-C3HC4_3"/>
    <property type="match status" value="1"/>
</dbReference>
<dbReference type="EMBL" id="GDUN01000266">
    <property type="protein sequence ID" value="JAN95653.1"/>
    <property type="molecule type" value="mRNA"/>
</dbReference>
<keyword evidence="1" id="KW-0479">Metal-binding</keyword>
<dbReference type="GO" id="GO:0010468">
    <property type="term" value="P:regulation of gene expression"/>
    <property type="evidence" value="ECO:0007669"/>
    <property type="project" value="TreeGrafter"/>
</dbReference>
<dbReference type="GO" id="GO:0016567">
    <property type="term" value="P:protein ubiquitination"/>
    <property type="evidence" value="ECO:0007669"/>
    <property type="project" value="TreeGrafter"/>
</dbReference>
<evidence type="ECO:0000256" key="2">
    <source>
        <dbReference type="ARBA" id="ARBA00022771"/>
    </source>
</evidence>
<dbReference type="CDD" id="cd16646">
    <property type="entry name" value="mRING-HC-C2H2C4_MDM2-like"/>
    <property type="match status" value="1"/>
</dbReference>
<dbReference type="Gene3D" id="2.30.30.380">
    <property type="entry name" value="Zn-finger domain of Sec23/24"/>
    <property type="match status" value="1"/>
</dbReference>
<keyword evidence="2" id="KW-0863">Zinc-finger</keyword>
<sequence>MNSCELKTIGWNTKKRCSSEVAELIAPSIPNVASFSYITLAKESPNRVLESDEDNYNSFNEQETDICHDSSDISDSDTDSQCSSISQPSLDDGRVDTIATMEVVEYEVASATESEDDYSSDVSSGTEDYMLAAFAQAVADNSSASEFAILADTEESDSQSSYDSDFSPADYWKCVKCNNKQNNPMYRYCERCYQVRKSLFPPRPKQKRKIRSKEELSDSSTSSSSERLLSNISTNIVKLDSSKFHGKNISLSGKISLSRATDSDSGNDIVIEKTVLFQKQLSDTDTEKKSKITQKRKISDDLNCNGFKKRCESQEGLPAKIDSKNQQLQLDVFKDSGFSSSSSQEYTLITEEKLVYGEISSQETIDSIRDDCPIVTNIDNVEILKLKASYPKDKQRYPTLSQVSCLSADSVLFSRKNDTDASVLRESQSSDFSKLISNSEINLGSCMFCLSEPKNSVFVHSNFVHLCCCYKCAMKVWKQRKSCPICNCKVKNVMKLFVH</sequence>
<dbReference type="SUPFAM" id="SSF90209">
    <property type="entry name" value="Ran binding protein zinc finger-like"/>
    <property type="match status" value="1"/>
</dbReference>
<dbReference type="VEuPathDB" id="VectorBase:AAEL013402"/>
<feature type="region of interest" description="Disordered" evidence="4">
    <location>
        <begin position="203"/>
        <end position="224"/>
    </location>
</feature>
<protein>
    <submittedName>
        <fullName evidence="5">Putative e3 ubiquitin-protein ligase mdm2</fullName>
    </submittedName>
</protein>
<evidence type="ECO:0000256" key="1">
    <source>
        <dbReference type="ARBA" id="ARBA00022723"/>
    </source>
</evidence>
<feature type="region of interest" description="Disordered" evidence="4">
    <location>
        <begin position="67"/>
        <end position="91"/>
    </location>
</feature>
<dbReference type="InterPro" id="IPR013083">
    <property type="entry name" value="Znf_RING/FYVE/PHD"/>
</dbReference>
<dbReference type="InterPro" id="IPR036443">
    <property type="entry name" value="Znf_RanBP2_sf"/>
</dbReference>
<dbReference type="GO" id="GO:0008270">
    <property type="term" value="F:zinc ion binding"/>
    <property type="evidence" value="ECO:0007669"/>
    <property type="project" value="UniProtKB-KW"/>
</dbReference>
<evidence type="ECO:0000256" key="3">
    <source>
        <dbReference type="ARBA" id="ARBA00022833"/>
    </source>
</evidence>
<evidence type="ECO:0000256" key="4">
    <source>
        <dbReference type="SAM" id="MobiDB-lite"/>
    </source>
</evidence>
<accession>A0A0N8ES73</accession>
<dbReference type="PANTHER" id="PTHR46858">
    <property type="entry name" value="OS05G0521000 PROTEIN"/>
    <property type="match status" value="1"/>
</dbReference>
<dbReference type="Gene3D" id="3.30.40.10">
    <property type="entry name" value="Zinc/RING finger domain, C3HC4 (zinc finger)"/>
    <property type="match status" value="1"/>
</dbReference>
<proteinExistence type="evidence at transcript level"/>